<feature type="transmembrane region" description="Helical" evidence="1">
    <location>
        <begin position="509"/>
        <end position="532"/>
    </location>
</feature>
<feature type="transmembrane region" description="Helical" evidence="1">
    <location>
        <begin position="326"/>
        <end position="346"/>
    </location>
</feature>
<keyword evidence="1" id="KW-1133">Transmembrane helix</keyword>
<keyword evidence="1" id="KW-0812">Transmembrane</keyword>
<dbReference type="RefSeq" id="WP_168446850.1">
    <property type="nucleotide sequence ID" value="NZ_JAAXOW010000001.1"/>
</dbReference>
<feature type="transmembrane region" description="Helical" evidence="1">
    <location>
        <begin position="702"/>
        <end position="723"/>
    </location>
</feature>
<feature type="transmembrane region" description="Helical" evidence="1">
    <location>
        <begin position="367"/>
        <end position="391"/>
    </location>
</feature>
<feature type="transmembrane region" description="Helical" evidence="1">
    <location>
        <begin position="213"/>
        <end position="232"/>
    </location>
</feature>
<feature type="transmembrane region" description="Helical" evidence="1">
    <location>
        <begin position="583"/>
        <end position="603"/>
    </location>
</feature>
<comment type="caution">
    <text evidence="2">The sequence shown here is derived from an EMBL/GenBank/DDBJ whole genome shotgun (WGS) entry which is preliminary data.</text>
</comment>
<gene>
    <name evidence="2" type="ORF">HF995_06185</name>
</gene>
<dbReference type="Proteomes" id="UP000774283">
    <property type="component" value="Unassembled WGS sequence"/>
</dbReference>
<dbReference type="EMBL" id="JAAXOW010000001">
    <property type="protein sequence ID" value="NKX92866.1"/>
    <property type="molecule type" value="Genomic_DNA"/>
</dbReference>
<reference evidence="2 3" key="1">
    <citation type="submission" date="2020-04" db="EMBL/GenBank/DDBJ databases">
        <title>MicrobeNet Type strains.</title>
        <authorList>
            <person name="Nicholson A.C."/>
        </authorList>
    </citation>
    <scope>NUCLEOTIDE SEQUENCE [LARGE SCALE GENOMIC DNA]</scope>
    <source>
        <strain evidence="2 3">ATCC BAA-789</strain>
    </source>
</reference>
<feature type="transmembrane region" description="Helical" evidence="1">
    <location>
        <begin position="411"/>
        <end position="431"/>
    </location>
</feature>
<feature type="transmembrane region" description="Helical" evidence="1">
    <location>
        <begin position="468"/>
        <end position="489"/>
    </location>
</feature>
<feature type="transmembrane region" description="Helical" evidence="1">
    <location>
        <begin position="650"/>
        <end position="668"/>
    </location>
</feature>
<feature type="transmembrane region" description="Helical" evidence="1">
    <location>
        <begin position="142"/>
        <end position="168"/>
    </location>
</feature>
<protein>
    <submittedName>
        <fullName evidence="2">Uncharacterized protein</fullName>
    </submittedName>
</protein>
<keyword evidence="3" id="KW-1185">Reference proteome</keyword>
<keyword evidence="1" id="KW-0472">Membrane</keyword>
<feature type="transmembrane region" description="Helical" evidence="1">
    <location>
        <begin position="273"/>
        <end position="295"/>
    </location>
</feature>
<feature type="transmembrane region" description="Helical" evidence="1">
    <location>
        <begin position="438"/>
        <end position="456"/>
    </location>
</feature>
<dbReference type="AlphaFoldDB" id="A0A9X5FF49"/>
<evidence type="ECO:0000313" key="2">
    <source>
        <dbReference type="EMBL" id="NKX92866.1"/>
    </source>
</evidence>
<accession>A0A9X5FF49</accession>
<feature type="transmembrane region" description="Helical" evidence="1">
    <location>
        <begin position="781"/>
        <end position="800"/>
    </location>
</feature>
<organism evidence="2 3">
    <name type="scientific">Sanguibacter hominis ATCC BAA-789</name>
    <dbReference type="NCBI Taxonomy" id="1312740"/>
    <lineage>
        <taxon>Bacteria</taxon>
        <taxon>Bacillati</taxon>
        <taxon>Actinomycetota</taxon>
        <taxon>Actinomycetes</taxon>
        <taxon>Micrococcales</taxon>
        <taxon>Sanguibacteraceae</taxon>
        <taxon>Sanguibacter</taxon>
    </lineage>
</organism>
<sequence length="964" mass="101462">MAKNRAKTEILELRVHGVSNTPPTSMLDLPADKIERADGDDLGSFWTPTAEARAEAVARPPDHRHRQRSDVTREAYSWGAMARATNLPLGDALGAVARGAARAAWTLVLPFGLANTAYWARPIHPGRQGDTRASRASRGTAIAVRLYGLLLTLLTVSSFATVGLSLVASQCFRPLPSLPSTGMSPDQPVAAVCTQLPDSLKALASRTPGQRTALVLVAVAVLVVLLWLLSSLGRVRYEERTSARHATATSPGSRTPSSAVLLATPGFWSHARLTLASTLLHVAGALALLVGIVAWDRVFGGVWACRDIRTITDAACLRTTTREPDFLVLLVVAVVLLVLVGHRLAVDSAASVDVPAPARRSTTAHRHAGAAVSYLVAVSIMFAGTLARLWALPADGAVHDPRLGSELSSLMVAPTALVALLLVLAVSALAWRDSRRPWTTIWAAVLATVALTAAAMDLTVGDVRLSGWLEAVGAALLLAIALRTTTALLRPRKTARRHEGWRGAGPGVFLLLATATSMVLCSLLVSGTAAYLNGPADGARLAVPPEHATAAEAAWKGGPVFDVVPTSPAPAVRVAAPAAYVEFATATLLVVAATVVVLIGMGVRRALSRAPLEPRGKRYPNPGDADLTPRALARILTARRNAAELQRAEVILGTIAALSFVVLVLTLLTEARSVTAADDVASLVEVRAQWAPILLNLTPTQAALPVAAVGAVALLVVGSMVAASGTGGVTRPLGIVWDILCFLPRAAHPFGPPCYAERAVPELRGRIDAWLTGGERGKRRVVVVSAHSLGALLTIAALFARDEDGWDDVGLLTYGVQVRPYFGRFLPDLLGPATLGVPPCKPPGAFATDPWGREIAEGSATATPLTGALTSRLHGGRTGPPAWVSLWRRSDYLGFPAWGYAPNDVDRLAEEDDRTTYLFSVATHSGYPRTVAYHRALDEVLARLRVRGATPPVVATLHAPAAGT</sequence>
<name>A0A9X5FF49_9MICO</name>
<proteinExistence type="predicted"/>
<evidence type="ECO:0000313" key="3">
    <source>
        <dbReference type="Proteomes" id="UP000774283"/>
    </source>
</evidence>
<evidence type="ECO:0000256" key="1">
    <source>
        <dbReference type="SAM" id="Phobius"/>
    </source>
</evidence>